<dbReference type="InterPro" id="IPR027417">
    <property type="entry name" value="P-loop_NTPase"/>
</dbReference>
<comment type="caution">
    <text evidence="6">Lacks conserved residue(s) required for the propagation of feature annotation.</text>
</comment>
<feature type="domain" description="APS kinase" evidence="8">
    <location>
        <begin position="9"/>
        <end position="155"/>
    </location>
</feature>
<comment type="pathway">
    <text evidence="6 7">Sulfur metabolism; hydrogen sulfide biosynthesis; sulfite from sulfate: step 2/3.</text>
</comment>
<dbReference type="InterPro" id="IPR002891">
    <property type="entry name" value="APS"/>
</dbReference>
<name>A0ABW4UR32_9BACL</name>
<keyword evidence="3 6" id="KW-0808">Transferase</keyword>
<evidence type="ECO:0000256" key="7">
    <source>
        <dbReference type="RuleBase" id="RU004347"/>
    </source>
</evidence>
<keyword evidence="10" id="KW-1185">Reference proteome</keyword>
<dbReference type="Proteomes" id="UP001597403">
    <property type="component" value="Unassembled WGS sequence"/>
</dbReference>
<dbReference type="EC" id="2.7.1.25" evidence="2 6"/>
<feature type="binding site" evidence="6">
    <location>
        <begin position="15"/>
        <end position="22"/>
    </location>
    <ligand>
        <name>ATP</name>
        <dbReference type="ChEBI" id="CHEBI:30616"/>
    </ligand>
</feature>
<evidence type="ECO:0000256" key="3">
    <source>
        <dbReference type="ARBA" id="ARBA00022679"/>
    </source>
</evidence>
<proteinExistence type="inferred from homology"/>
<evidence type="ECO:0000256" key="5">
    <source>
        <dbReference type="ARBA" id="ARBA00022840"/>
    </source>
</evidence>
<dbReference type="EMBL" id="JBHUGF010000010">
    <property type="protein sequence ID" value="MFD1989993.1"/>
    <property type="molecule type" value="Genomic_DNA"/>
</dbReference>
<protein>
    <recommendedName>
        <fullName evidence="2 6">Adenylyl-sulfate kinase</fullName>
        <ecNumber evidence="2 6">2.7.1.25</ecNumber>
    </recommendedName>
    <alternativeName>
        <fullName evidence="6">APS kinase</fullName>
    </alternativeName>
    <alternativeName>
        <fullName evidence="6">ATP adenosine-5'-phosphosulfate 3'-phosphotransferase</fullName>
    </alternativeName>
    <alternativeName>
        <fullName evidence="6">Adenosine-5'-phosphosulfate kinase</fullName>
    </alternativeName>
</protein>
<dbReference type="CDD" id="cd02027">
    <property type="entry name" value="APSK"/>
    <property type="match status" value="1"/>
</dbReference>
<evidence type="ECO:0000313" key="9">
    <source>
        <dbReference type="EMBL" id="MFD1989993.1"/>
    </source>
</evidence>
<dbReference type="RefSeq" id="WP_204823708.1">
    <property type="nucleotide sequence ID" value="NZ_JBHUGF010000010.1"/>
</dbReference>
<reference evidence="10" key="1">
    <citation type="journal article" date="2019" name="Int. J. Syst. Evol. Microbiol.">
        <title>The Global Catalogue of Microorganisms (GCM) 10K type strain sequencing project: providing services to taxonomists for standard genome sequencing and annotation.</title>
        <authorList>
            <consortium name="The Broad Institute Genomics Platform"/>
            <consortium name="The Broad Institute Genome Sequencing Center for Infectious Disease"/>
            <person name="Wu L."/>
            <person name="Ma J."/>
        </authorList>
    </citation>
    <scope>NUCLEOTIDE SEQUENCE [LARGE SCALE GENOMIC DNA]</scope>
    <source>
        <strain evidence="10">CGMCC 1.15067</strain>
    </source>
</reference>
<dbReference type="InterPro" id="IPR050512">
    <property type="entry name" value="Sulf_AdTrans/APS_kinase"/>
</dbReference>
<dbReference type="NCBIfam" id="NF004041">
    <property type="entry name" value="PRK05541.1"/>
    <property type="match status" value="1"/>
</dbReference>
<evidence type="ECO:0000256" key="2">
    <source>
        <dbReference type="ARBA" id="ARBA00012121"/>
    </source>
</evidence>
<dbReference type="Pfam" id="PF01583">
    <property type="entry name" value="APS_kinase"/>
    <property type="match status" value="1"/>
</dbReference>
<dbReference type="NCBIfam" id="TIGR00455">
    <property type="entry name" value="apsK"/>
    <property type="match status" value="1"/>
</dbReference>
<accession>A0ABW4UR32</accession>
<evidence type="ECO:0000256" key="1">
    <source>
        <dbReference type="ARBA" id="ARBA00001823"/>
    </source>
</evidence>
<evidence type="ECO:0000256" key="4">
    <source>
        <dbReference type="ARBA" id="ARBA00022741"/>
    </source>
</evidence>
<comment type="catalytic activity">
    <reaction evidence="1 6 7">
        <text>adenosine 5'-phosphosulfate + ATP = 3'-phosphoadenylyl sulfate + ADP + H(+)</text>
        <dbReference type="Rhea" id="RHEA:24152"/>
        <dbReference type="ChEBI" id="CHEBI:15378"/>
        <dbReference type="ChEBI" id="CHEBI:30616"/>
        <dbReference type="ChEBI" id="CHEBI:58243"/>
        <dbReference type="ChEBI" id="CHEBI:58339"/>
        <dbReference type="ChEBI" id="CHEBI:456216"/>
        <dbReference type="EC" id="2.7.1.25"/>
    </reaction>
</comment>
<dbReference type="SUPFAM" id="SSF52540">
    <property type="entry name" value="P-loop containing nucleoside triphosphate hydrolases"/>
    <property type="match status" value="1"/>
</dbReference>
<comment type="similarity">
    <text evidence="6 7">Belongs to the APS kinase family.</text>
</comment>
<dbReference type="PANTHER" id="PTHR42700">
    <property type="entry name" value="SULFATE ADENYLYLTRANSFERASE"/>
    <property type="match status" value="1"/>
</dbReference>
<organism evidence="9 10">
    <name type="scientific">Paenibacillus nicotianae</name>
    <dbReference type="NCBI Taxonomy" id="1526551"/>
    <lineage>
        <taxon>Bacteria</taxon>
        <taxon>Bacillati</taxon>
        <taxon>Bacillota</taxon>
        <taxon>Bacilli</taxon>
        <taxon>Bacillales</taxon>
        <taxon>Paenibacillaceae</taxon>
        <taxon>Paenibacillus</taxon>
    </lineage>
</organism>
<keyword evidence="4 6" id="KW-0547">Nucleotide-binding</keyword>
<dbReference type="Gene3D" id="3.40.50.300">
    <property type="entry name" value="P-loop containing nucleotide triphosphate hydrolases"/>
    <property type="match status" value="1"/>
</dbReference>
<dbReference type="NCBIfam" id="NF003013">
    <property type="entry name" value="PRK03846.1"/>
    <property type="match status" value="1"/>
</dbReference>
<comment type="function">
    <text evidence="6 7">Catalyzes the synthesis of activated sulfate.</text>
</comment>
<gene>
    <name evidence="6 9" type="primary">cysC</name>
    <name evidence="9" type="ORF">ACFSGI_08485</name>
</gene>
<comment type="caution">
    <text evidence="9">The sequence shown here is derived from an EMBL/GenBank/DDBJ whole genome shotgun (WGS) entry which is preliminary data.</text>
</comment>
<dbReference type="PANTHER" id="PTHR42700:SF1">
    <property type="entry name" value="SULFATE ADENYLYLTRANSFERASE"/>
    <property type="match status" value="1"/>
</dbReference>
<dbReference type="InterPro" id="IPR059117">
    <property type="entry name" value="APS_kinase_dom"/>
</dbReference>
<keyword evidence="5 6" id="KW-0067">ATP-binding</keyword>
<keyword evidence="6" id="KW-0597">Phosphoprotein</keyword>
<evidence type="ECO:0000256" key="6">
    <source>
        <dbReference type="HAMAP-Rule" id="MF_00065"/>
    </source>
</evidence>
<dbReference type="GO" id="GO:0004020">
    <property type="term" value="F:adenylylsulfate kinase activity"/>
    <property type="evidence" value="ECO:0007669"/>
    <property type="project" value="UniProtKB-EC"/>
</dbReference>
<evidence type="ECO:0000259" key="8">
    <source>
        <dbReference type="Pfam" id="PF01583"/>
    </source>
</evidence>
<evidence type="ECO:0000313" key="10">
    <source>
        <dbReference type="Proteomes" id="UP001597403"/>
    </source>
</evidence>
<dbReference type="HAMAP" id="MF_00065">
    <property type="entry name" value="Adenylyl_sulf_kinase"/>
    <property type="match status" value="1"/>
</dbReference>
<sequence>MYNNREGNVVVWFTGLSGSGKTTISDILSEKLKSFNKNHEILDGDVVRKELSPDLGFSKEDREKHNYRIIYLAKLLSKNRIITIVPVIAPFKNIREYAREHIENFVEIYVNTPIEECIKRDPKGLYEKALKGEIKEFTGLSSPYEEPDQPDLIMDTMNYTPEQCADHVIEYLEKNNFIQLEINYNDLRRVYGK</sequence>
<keyword evidence="6 7" id="KW-0418">Kinase</keyword>